<reference evidence="6 7" key="1">
    <citation type="submission" date="2021-04" db="EMBL/GenBank/DDBJ databases">
        <authorList>
            <person name="Pira H."/>
            <person name="Risdian C."/>
            <person name="Wink J."/>
        </authorList>
    </citation>
    <scope>NUCLEOTIDE SEQUENCE [LARGE SCALE GENOMIC DNA]</scope>
    <source>
        <strain evidence="6 7">WHA3</strain>
    </source>
</reference>
<feature type="domain" description="NAD-glutamate dehydrogenase ACT3" evidence="5">
    <location>
        <begin position="527"/>
        <end position="599"/>
    </location>
</feature>
<dbReference type="InterPro" id="IPR049059">
    <property type="entry name" value="NAD_Glu_DH_HM1"/>
</dbReference>
<dbReference type="Pfam" id="PF21074">
    <property type="entry name" value="GDH_C"/>
    <property type="match status" value="1"/>
</dbReference>
<dbReference type="PANTHER" id="PTHR43403">
    <property type="entry name" value="NAD-SPECIFIC GLUTAMATE DEHYDROGENASE"/>
    <property type="match status" value="1"/>
</dbReference>
<evidence type="ECO:0000313" key="6">
    <source>
        <dbReference type="EMBL" id="MBV7257402.1"/>
    </source>
</evidence>
<dbReference type="Pfam" id="PF05088">
    <property type="entry name" value="Bac_GDH_CD"/>
    <property type="match status" value="1"/>
</dbReference>
<evidence type="ECO:0000259" key="3">
    <source>
        <dbReference type="Pfam" id="PF21075"/>
    </source>
</evidence>
<dbReference type="InterPro" id="IPR049064">
    <property type="entry name" value="NAD_Glu_DH_ACT3"/>
</dbReference>
<sequence>MVKGRKDPLERALFEGALPGEADELDAKALKRITGQVRGALKEREAGTTVIQVDSIEPVPGHRRTGLVVVNDDMPFLVDSVTNALTARGMAIHRLLHPILDVQRTKGGRLKSVEAANGDATDGLRESLIYVEADRIGARGRADLAKELTEVLADVRSAVTDWRAMVAAMQEAGNSLVAAKIPASAGEVIEAKAFLDWLAADNFTLLGFAAYRFDGALADETVEPVVEASLGLLSDPDFPLWRGAGGFEVLPSALREFMATPDPILITKANAISRVHRATYYDVISIKRYNDKGEVCGEYRFVGLLTSAALSTSPDDVPIMRRKIEDVRKTLGFDPKSHSGKALTHIIETFPRTDLFIVGADRLAEMARGMLSLLDRPRPRIFARKDPFDRYVSAIVYVPREAYNTGIRARIGAMLEDAFQARLARFDVELRSEGLARVQYYLGTTPGDVPTLNEASLNERLQKLVRGWDEALESELIQRLGGQRGGRLSLTHAGAFSASYRDQFDAVEAAADIERLSDLDGEGDRDVLFYRRAGDADHTLRIKIYRAGKIIPLSDMVPVLEAFGFRVIEEYPFDLHGGRHGWIHDFFVESTHGEALDLDFLKVQAESALRAVLTGARENDAFNSLVTGASLRVEHVTWLRAYFRYLRQTGLTYGMPTVVEALRRHPKLTADLIGLFYARFDPAQTKRDAEIKAREKAIAEKLRHVAAIDEDRIIRLYRDVIDATLRTNAFAEDAEALAFKFDSAAIPGLPQPVPYREIWVYSPRVEGIHLRGGPIARGGLRWSDRRDDFRTEVLGLVKAQMVKNAVIVPTGSKGGFYPKQLPPISDREAWLAEGIACYRIFIGSLLSLTDNRVGDKTVPPKDVVCRDDPDPYLVVAADKGTATFSDIANEISVERGFWLGDAFASGGANGYDHKAMGITARGAWVSVERHFREMGVDVQSDVVTVVGVGDMSGDVFGNGMLLSESLKLVAAFDHRHIFVDPDPDPAKSFAERARLFALPRSSWEDYDPKLISKGGGVFPRAQKSIKLSPQICELLEIDEKEVAPSTLMKAILRANVDLLWFGGIGTYIKAGSESDADVGDRANDEIRVDAREVRVKVIGEGANLGITQHGRIAFARGGGRVNTDFIDNSAGVDCSDNEVNIKIALQEPLRTGALDMEARNKLLASMTDAVAALVLRDNHMQTQALSVAEAGGPAALPAFQRVIQLLEARGRLNRAVEHLPTDEQLTQRAAAGFGLTRPELSVILAYAKTVIYEALVASDVPDDPVLAEDLSMAFPDALEARFAPEIAAHTLRREIIATKLANQMVNRGGIALAFELAEEHGTTLAHVGSAFVAARELFGLRNLWRTIDAAEDADGEERIDAAAHIMLHAQSITGLRLHMSDLIRVTEAHDHPSDTITALKPGVDILASDIEALLRDEPRAHLERVRQRLSTGGAPQAISERLIDLQALDGAISTSRTAFDGGIDVRSVAIAYTLLGQEVGLDWAKAAAAQMNPTDPWERLLVAGLVRDFESLRISLIRQITVKGADPSAAVCKWLEQHKERADRMRTGIDRARNSGAVTTAMLAHLASQARSLLAI</sequence>
<evidence type="ECO:0000313" key="7">
    <source>
        <dbReference type="Proteomes" id="UP000722336"/>
    </source>
</evidence>
<dbReference type="InterPro" id="IPR049062">
    <property type="entry name" value="NAD_Glu_DH_ACT2"/>
</dbReference>
<protein>
    <submittedName>
        <fullName evidence="6">NAD-glutamate dehydrogenase</fullName>
    </submittedName>
</protein>
<dbReference type="Proteomes" id="UP000722336">
    <property type="component" value="Unassembled WGS sequence"/>
</dbReference>
<dbReference type="InterPro" id="IPR024727">
    <property type="entry name" value="NAD_Glu_DH_N_ACT1"/>
</dbReference>
<evidence type="ECO:0000259" key="5">
    <source>
        <dbReference type="Pfam" id="PF21077"/>
    </source>
</evidence>
<dbReference type="InterPro" id="IPR048381">
    <property type="entry name" value="GDH_C"/>
</dbReference>
<dbReference type="EMBL" id="JAGSPA010000003">
    <property type="protein sequence ID" value="MBV7257402.1"/>
    <property type="molecule type" value="Genomic_DNA"/>
</dbReference>
<dbReference type="InterPro" id="IPR007780">
    <property type="entry name" value="NAD_Glu_DH_bac"/>
</dbReference>
<evidence type="ECO:0000259" key="4">
    <source>
        <dbReference type="Pfam" id="PF21076"/>
    </source>
</evidence>
<proteinExistence type="predicted"/>
<feature type="domain" description="NAD-glutamate dehydrogenase N-terminal ACT1" evidence="3">
    <location>
        <begin position="14"/>
        <end position="147"/>
    </location>
</feature>
<feature type="domain" description="NAD-glutamate dehydrogenase ACT2" evidence="4">
    <location>
        <begin position="380"/>
        <end position="469"/>
    </location>
</feature>
<dbReference type="Pfam" id="PF21078">
    <property type="entry name" value="GDH_HM3"/>
    <property type="match status" value="1"/>
</dbReference>
<dbReference type="RefSeq" id="WP_218446213.1">
    <property type="nucleotide sequence ID" value="NZ_JAGSPA010000003.1"/>
</dbReference>
<dbReference type="PIRSF" id="PIRSF036761">
    <property type="entry name" value="GDH_Mll4104"/>
    <property type="match status" value="1"/>
</dbReference>
<dbReference type="Pfam" id="PF21075">
    <property type="entry name" value="GDH_ACT1"/>
    <property type="match status" value="1"/>
</dbReference>
<feature type="domain" description="NAD-glutamate dehydrogenase catalytic" evidence="1">
    <location>
        <begin position="698"/>
        <end position="1187"/>
    </location>
</feature>
<dbReference type="Pfam" id="PF21079">
    <property type="entry name" value="GDH_HM2"/>
    <property type="match status" value="1"/>
</dbReference>
<organism evidence="6 7">
    <name type="scientific">Pacificimonas pallii</name>
    <dbReference type="NCBI Taxonomy" id="2827236"/>
    <lineage>
        <taxon>Bacteria</taxon>
        <taxon>Pseudomonadati</taxon>
        <taxon>Pseudomonadota</taxon>
        <taxon>Alphaproteobacteria</taxon>
        <taxon>Sphingomonadales</taxon>
        <taxon>Sphingosinicellaceae</taxon>
        <taxon>Pacificimonas</taxon>
    </lineage>
</organism>
<evidence type="ECO:0000259" key="1">
    <source>
        <dbReference type="Pfam" id="PF05088"/>
    </source>
</evidence>
<evidence type="ECO:0000259" key="2">
    <source>
        <dbReference type="Pfam" id="PF21074"/>
    </source>
</evidence>
<dbReference type="PANTHER" id="PTHR43403:SF1">
    <property type="entry name" value="NAD-SPECIFIC GLUTAMATE DEHYDROGENASE"/>
    <property type="match status" value="1"/>
</dbReference>
<accession>A0ABS6SHS4</accession>
<name>A0ABS6SHS4_9SPHN</name>
<dbReference type="Pfam" id="PF21076">
    <property type="entry name" value="GDH_ACT2"/>
    <property type="match status" value="1"/>
</dbReference>
<dbReference type="InterPro" id="IPR028971">
    <property type="entry name" value="NAD-GDH_cat"/>
</dbReference>
<keyword evidence="7" id="KW-1185">Reference proteome</keyword>
<comment type="caution">
    <text evidence="6">The sequence shown here is derived from an EMBL/GenBank/DDBJ whole genome shotgun (WGS) entry which is preliminary data.</text>
</comment>
<dbReference type="Pfam" id="PF21077">
    <property type="entry name" value="GDH_ACT3"/>
    <property type="match status" value="1"/>
</dbReference>
<gene>
    <name evidence="6" type="ORF">KCG44_11455</name>
</gene>
<dbReference type="Pfam" id="PF21073">
    <property type="entry name" value="GDH_HM1"/>
    <property type="match status" value="1"/>
</dbReference>
<dbReference type="InterPro" id="IPR049056">
    <property type="entry name" value="NAD_Glu_DH_HM3"/>
</dbReference>
<dbReference type="InterPro" id="IPR049058">
    <property type="entry name" value="NAD_Glu_DH_HM2"/>
</dbReference>
<feature type="domain" description="NAD-specific glutamate dehydrogenase C-terminal" evidence="2">
    <location>
        <begin position="1234"/>
        <end position="1564"/>
    </location>
</feature>